<sequence>MAVQHAGPGAASARNNVQVHGPVGAPVLVLLHGFGCDQGIWSRVVPILAEHHRVVLLDHVGAGRSELSAYDPARYSSLAGYVEDVLEVCAELELEDVTLVGHSIACVMAMQVAVLVPERVARLVLLAPSPSYVDHPEDGYEGGFSREDVDELLASLEDNYLAWSAAMAPALMGNAEQPALSEELAASFSVVEPGIARQFARVTFLTDARALLPQVTTPALVLQCVDDILAPPHVGLYVHERLVGSSLVRLSAHGHIPQVSAPTETAAAILAYTGATA</sequence>
<keyword evidence="4" id="KW-1185">Reference proteome</keyword>
<comment type="similarity">
    <text evidence="1">Belongs to the AB hydrolase superfamily.</text>
</comment>
<comment type="caution">
    <text evidence="3">The sequence shown here is derived from an EMBL/GenBank/DDBJ whole genome shotgun (WGS) entry which is preliminary data.</text>
</comment>
<accession>A0A939LS28</accession>
<name>A0A939LS28_9CELL</name>
<evidence type="ECO:0000313" key="4">
    <source>
        <dbReference type="Proteomes" id="UP000664209"/>
    </source>
</evidence>
<gene>
    <name evidence="3" type="ORF">J4G33_13500</name>
</gene>
<dbReference type="Proteomes" id="UP000664209">
    <property type="component" value="Unassembled WGS sequence"/>
</dbReference>
<evidence type="ECO:0000259" key="2">
    <source>
        <dbReference type="Pfam" id="PF00561"/>
    </source>
</evidence>
<organism evidence="3 4">
    <name type="scientific">Actinotalea soli</name>
    <dbReference type="NCBI Taxonomy" id="2819234"/>
    <lineage>
        <taxon>Bacteria</taxon>
        <taxon>Bacillati</taxon>
        <taxon>Actinomycetota</taxon>
        <taxon>Actinomycetes</taxon>
        <taxon>Micrococcales</taxon>
        <taxon>Cellulomonadaceae</taxon>
        <taxon>Actinotalea</taxon>
    </lineage>
</organism>
<dbReference type="GO" id="GO:0016787">
    <property type="term" value="F:hydrolase activity"/>
    <property type="evidence" value="ECO:0007669"/>
    <property type="project" value="UniProtKB-KW"/>
</dbReference>
<reference evidence="3" key="1">
    <citation type="submission" date="2021-03" db="EMBL/GenBank/DDBJ databases">
        <title>Actinotalea soli sp. nov., isolated from soil.</title>
        <authorList>
            <person name="Ping W."/>
            <person name="Zhang J."/>
        </authorList>
    </citation>
    <scope>NUCLEOTIDE SEQUENCE</scope>
    <source>
        <strain evidence="3">BY-33</strain>
    </source>
</reference>
<dbReference type="PANTHER" id="PTHR43039">
    <property type="entry name" value="ESTERASE-RELATED"/>
    <property type="match status" value="1"/>
</dbReference>
<dbReference type="Pfam" id="PF00561">
    <property type="entry name" value="Abhydrolase_1"/>
    <property type="match status" value="1"/>
</dbReference>
<dbReference type="AlphaFoldDB" id="A0A939LS28"/>
<evidence type="ECO:0000256" key="1">
    <source>
        <dbReference type="ARBA" id="ARBA00008645"/>
    </source>
</evidence>
<keyword evidence="3" id="KW-0378">Hydrolase</keyword>
<dbReference type="InterPro" id="IPR000073">
    <property type="entry name" value="AB_hydrolase_1"/>
</dbReference>
<dbReference type="InterPro" id="IPR029058">
    <property type="entry name" value="AB_hydrolase_fold"/>
</dbReference>
<dbReference type="RefSeq" id="WP_208056515.1">
    <property type="nucleotide sequence ID" value="NZ_JAGEMK010000008.1"/>
</dbReference>
<proteinExistence type="inferred from homology"/>
<feature type="domain" description="AB hydrolase-1" evidence="2">
    <location>
        <begin position="26"/>
        <end position="258"/>
    </location>
</feature>
<dbReference type="PRINTS" id="PR00111">
    <property type="entry name" value="ABHYDROLASE"/>
</dbReference>
<dbReference type="SUPFAM" id="SSF53474">
    <property type="entry name" value="alpha/beta-Hydrolases"/>
    <property type="match status" value="1"/>
</dbReference>
<dbReference type="EMBL" id="JAGEMK010000008">
    <property type="protein sequence ID" value="MBO1752823.1"/>
    <property type="molecule type" value="Genomic_DNA"/>
</dbReference>
<dbReference type="Gene3D" id="3.40.50.1820">
    <property type="entry name" value="alpha/beta hydrolase"/>
    <property type="match status" value="1"/>
</dbReference>
<protein>
    <submittedName>
        <fullName evidence="3">Alpha/beta hydrolase</fullName>
    </submittedName>
</protein>
<evidence type="ECO:0000313" key="3">
    <source>
        <dbReference type="EMBL" id="MBO1752823.1"/>
    </source>
</evidence>